<feature type="signal peptide" evidence="2">
    <location>
        <begin position="1"/>
        <end position="21"/>
    </location>
</feature>
<dbReference type="RefSeq" id="WP_184515294.1">
    <property type="nucleotide sequence ID" value="NZ_JACIJD010000005.1"/>
</dbReference>
<keyword evidence="4" id="KW-1185">Reference proteome</keyword>
<evidence type="ECO:0000256" key="1">
    <source>
        <dbReference type="SAM" id="MobiDB-lite"/>
    </source>
</evidence>
<dbReference type="AlphaFoldDB" id="A0A840YHJ3"/>
<feature type="chain" id="PRO_5032682797" description="Tetratricopeptide repeat-containing protein" evidence="2">
    <location>
        <begin position="22"/>
        <end position="931"/>
    </location>
</feature>
<accession>A0A840YHJ3</accession>
<evidence type="ECO:0008006" key="5">
    <source>
        <dbReference type="Google" id="ProtNLM"/>
    </source>
</evidence>
<reference evidence="3 4" key="1">
    <citation type="submission" date="2020-08" db="EMBL/GenBank/DDBJ databases">
        <title>Genomic Encyclopedia of Type Strains, Phase IV (KMG-IV): sequencing the most valuable type-strain genomes for metagenomic binning, comparative biology and taxonomic classification.</title>
        <authorList>
            <person name="Goeker M."/>
        </authorList>
    </citation>
    <scope>NUCLEOTIDE SEQUENCE [LARGE SCALE GENOMIC DNA]</scope>
    <source>
        <strain evidence="3 4">DSM 25622</strain>
    </source>
</reference>
<name>A0A840YHJ3_9PROT</name>
<protein>
    <recommendedName>
        <fullName evidence="5">Tetratricopeptide repeat-containing protein</fullName>
    </recommendedName>
</protein>
<feature type="region of interest" description="Disordered" evidence="1">
    <location>
        <begin position="118"/>
        <end position="188"/>
    </location>
</feature>
<keyword evidence="2" id="KW-0732">Signal</keyword>
<organism evidence="3 4">
    <name type="scientific">Muricoccus pecuniae</name>
    <dbReference type="NCBI Taxonomy" id="693023"/>
    <lineage>
        <taxon>Bacteria</taxon>
        <taxon>Pseudomonadati</taxon>
        <taxon>Pseudomonadota</taxon>
        <taxon>Alphaproteobacteria</taxon>
        <taxon>Acetobacterales</taxon>
        <taxon>Roseomonadaceae</taxon>
        <taxon>Muricoccus</taxon>
    </lineage>
</organism>
<comment type="caution">
    <text evidence="3">The sequence shown here is derived from an EMBL/GenBank/DDBJ whole genome shotgun (WGS) entry which is preliminary data.</text>
</comment>
<sequence length="931" mass="96225">MRGAAVLAICGSLLLGSQALAERTTIRVGDHPGLGRIVLDLTAPGAPYSVEEVQDGLILRLAPGLEPDLSLARRLPRNLLAMEPAPDGLRLTLRPGARLRHYRLGTYLVLDLHDGPAPRATPATEARAQPASRAAGARQARGQDSARPAPAPAASTPTPPALPPVAPVADGPPPPIREAAPAPAPAPAPSVNAGLPLRSIAGKEGRVLVLPLPAETGLAVLRRGDTLLVVLDQPHVFDTGPLRDDPVFGRLRSETLPEATILRLPVSPPAMLRARRDGERWLFSPLPEVSHERSILAEPGEGRVVLRAAAPGRPVPISDPETGFPILVGTVREAGQSVPTARNLAQVDLLPTQLGVAALARADTAALRRVGDRFILSGISGVAAADPNAEAGSMTRIMEVPSIETSALQERLRSLQANIAAAPPLARLPLRRESAEALLALGLPQEAQAMIRLAFQEDPRASTDPRSLVAHGAAALLASRISEAQGLSAANLPGNDEVTLWRAALAAANGDTAAASPGFAATIPLLVGYPELLKARLLPVAAEALLEAGDLAAANRLLRAVGDRSDLAYARARLAEAEGRAADALNLYVGVAAGRDRLARAKALRRSVEIRLATGALDPAGGATALEAGLFAWRGDSEELGTRMRIAALRQTAGDSRGALEMLKEAVGIFPDQAAQIRPAQEGALLQALARESPTVAVAMSETHAALLPRDGRGAEALALLAERLAAMDLPERGAALAQQALEQAAPGQRAGLVTRLAGLRLAAGDAPGALAVLQAAQADPAEAVARGLLTARAKAAMGARDEAAAIFRSLGPAGLTALAALLAEQQDWAGASDALLSLAAARPDDPATPREILRAAAFAALGGDNARLGAIRAAWLGRLASGPIADALAALTADPVRGLSDLPRLQRELDLFRGFPNRLEAFRTAAANPG</sequence>
<proteinExistence type="predicted"/>
<feature type="compositionally biased region" description="Pro residues" evidence="1">
    <location>
        <begin position="157"/>
        <end position="188"/>
    </location>
</feature>
<feature type="compositionally biased region" description="Low complexity" evidence="1">
    <location>
        <begin position="118"/>
        <end position="156"/>
    </location>
</feature>
<evidence type="ECO:0000313" key="4">
    <source>
        <dbReference type="Proteomes" id="UP000580654"/>
    </source>
</evidence>
<evidence type="ECO:0000256" key="2">
    <source>
        <dbReference type="SAM" id="SignalP"/>
    </source>
</evidence>
<dbReference type="EMBL" id="JACIJD010000005">
    <property type="protein sequence ID" value="MBB5693324.1"/>
    <property type="molecule type" value="Genomic_DNA"/>
</dbReference>
<dbReference type="Proteomes" id="UP000580654">
    <property type="component" value="Unassembled WGS sequence"/>
</dbReference>
<gene>
    <name evidence="3" type="ORF">FHS87_001353</name>
</gene>
<evidence type="ECO:0000313" key="3">
    <source>
        <dbReference type="EMBL" id="MBB5693324.1"/>
    </source>
</evidence>